<evidence type="ECO:0000256" key="1">
    <source>
        <dbReference type="SAM" id="MobiDB-lite"/>
    </source>
</evidence>
<dbReference type="Proteomes" id="UP000887013">
    <property type="component" value="Unassembled WGS sequence"/>
</dbReference>
<reference evidence="2" key="1">
    <citation type="submission" date="2020-08" db="EMBL/GenBank/DDBJ databases">
        <title>Multicomponent nature underlies the extraordinary mechanical properties of spider dragline silk.</title>
        <authorList>
            <person name="Kono N."/>
            <person name="Nakamura H."/>
            <person name="Mori M."/>
            <person name="Yoshida Y."/>
            <person name="Ohtoshi R."/>
            <person name="Malay A.D."/>
            <person name="Moran D.A.P."/>
            <person name="Tomita M."/>
            <person name="Numata K."/>
            <person name="Arakawa K."/>
        </authorList>
    </citation>
    <scope>NUCLEOTIDE SEQUENCE</scope>
</reference>
<name>A0A8X6NAE5_NEPPI</name>
<evidence type="ECO:0000313" key="2">
    <source>
        <dbReference type="EMBL" id="GFT02304.1"/>
    </source>
</evidence>
<proteinExistence type="predicted"/>
<organism evidence="2 3">
    <name type="scientific">Nephila pilipes</name>
    <name type="common">Giant wood spider</name>
    <name type="synonym">Nephila maculata</name>
    <dbReference type="NCBI Taxonomy" id="299642"/>
    <lineage>
        <taxon>Eukaryota</taxon>
        <taxon>Metazoa</taxon>
        <taxon>Ecdysozoa</taxon>
        <taxon>Arthropoda</taxon>
        <taxon>Chelicerata</taxon>
        <taxon>Arachnida</taxon>
        <taxon>Araneae</taxon>
        <taxon>Araneomorphae</taxon>
        <taxon>Entelegynae</taxon>
        <taxon>Araneoidea</taxon>
        <taxon>Nephilidae</taxon>
        <taxon>Nephila</taxon>
    </lineage>
</organism>
<dbReference type="EMBL" id="BMAW01055686">
    <property type="protein sequence ID" value="GFT02304.1"/>
    <property type="molecule type" value="Genomic_DNA"/>
</dbReference>
<comment type="caution">
    <text evidence="2">The sequence shown here is derived from an EMBL/GenBank/DDBJ whole genome shotgun (WGS) entry which is preliminary data.</text>
</comment>
<evidence type="ECO:0000313" key="3">
    <source>
        <dbReference type="Proteomes" id="UP000887013"/>
    </source>
</evidence>
<sequence length="100" mass="11123">MNIADLLSRGFTTKQMLNSKWWEGAIWLKENPESWRVSEELGGEQSNSNNETDNENNVTSADAAIARKFTSCGRPGKAATRLDLLNNVSYTLEKLSESQG</sequence>
<keyword evidence="3" id="KW-1185">Reference proteome</keyword>
<gene>
    <name evidence="2" type="ORF">NPIL_528601</name>
</gene>
<feature type="compositionally biased region" description="Low complexity" evidence="1">
    <location>
        <begin position="46"/>
        <end position="58"/>
    </location>
</feature>
<protein>
    <submittedName>
        <fullName evidence="2">Uncharacterized protein</fullName>
    </submittedName>
</protein>
<dbReference type="AlphaFoldDB" id="A0A8X6NAE5"/>
<accession>A0A8X6NAE5</accession>
<feature type="region of interest" description="Disordered" evidence="1">
    <location>
        <begin position="36"/>
        <end position="58"/>
    </location>
</feature>